<dbReference type="GO" id="GO:0003677">
    <property type="term" value="F:DNA binding"/>
    <property type="evidence" value="ECO:0007669"/>
    <property type="project" value="UniProtKB-KW"/>
</dbReference>
<proteinExistence type="predicted"/>
<gene>
    <name evidence="7" type="ORF">NC653_023926</name>
</gene>
<feature type="compositionally biased region" description="Polar residues" evidence="5">
    <location>
        <begin position="77"/>
        <end position="90"/>
    </location>
</feature>
<feature type="compositionally biased region" description="Polar residues" evidence="5">
    <location>
        <begin position="830"/>
        <end position="846"/>
    </location>
</feature>
<dbReference type="GO" id="GO:0005634">
    <property type="term" value="C:nucleus"/>
    <property type="evidence" value="ECO:0007669"/>
    <property type="project" value="UniProtKB-SubCell"/>
</dbReference>
<evidence type="ECO:0000256" key="4">
    <source>
        <dbReference type="SAM" id="Coils"/>
    </source>
</evidence>
<dbReference type="CDD" id="cd14707">
    <property type="entry name" value="bZIP_plant_BZIP46"/>
    <property type="match status" value="1"/>
</dbReference>
<feature type="region of interest" description="Disordered" evidence="5">
    <location>
        <begin position="1366"/>
        <end position="1388"/>
    </location>
</feature>
<dbReference type="GO" id="GO:0003700">
    <property type="term" value="F:DNA-binding transcription factor activity"/>
    <property type="evidence" value="ECO:0007669"/>
    <property type="project" value="InterPro"/>
</dbReference>
<accession>A0AAD6MIW6</accession>
<organism evidence="7 8">
    <name type="scientific">Populus alba x Populus x berolinensis</name>
    <dbReference type="NCBI Taxonomy" id="444605"/>
    <lineage>
        <taxon>Eukaryota</taxon>
        <taxon>Viridiplantae</taxon>
        <taxon>Streptophyta</taxon>
        <taxon>Embryophyta</taxon>
        <taxon>Tracheophyta</taxon>
        <taxon>Spermatophyta</taxon>
        <taxon>Magnoliopsida</taxon>
        <taxon>eudicotyledons</taxon>
        <taxon>Gunneridae</taxon>
        <taxon>Pentapetalae</taxon>
        <taxon>rosids</taxon>
        <taxon>fabids</taxon>
        <taxon>Malpighiales</taxon>
        <taxon>Salicaceae</taxon>
        <taxon>Saliceae</taxon>
        <taxon>Populus</taxon>
    </lineage>
</organism>
<keyword evidence="4" id="KW-0175">Coiled coil</keyword>
<dbReference type="Pfam" id="PF00170">
    <property type="entry name" value="bZIP_1"/>
    <property type="match status" value="1"/>
</dbReference>
<feature type="coiled-coil region" evidence="4">
    <location>
        <begin position="287"/>
        <end position="314"/>
    </location>
</feature>
<evidence type="ECO:0000256" key="5">
    <source>
        <dbReference type="SAM" id="MobiDB-lite"/>
    </source>
</evidence>
<dbReference type="PROSITE" id="PS50217">
    <property type="entry name" value="BZIP"/>
    <property type="match status" value="1"/>
</dbReference>
<feature type="region of interest" description="Disordered" evidence="5">
    <location>
        <begin position="77"/>
        <end position="98"/>
    </location>
</feature>
<dbReference type="EMBL" id="JAQIZT010000009">
    <property type="protein sequence ID" value="KAJ6986172.1"/>
    <property type="molecule type" value="Genomic_DNA"/>
</dbReference>
<evidence type="ECO:0000256" key="3">
    <source>
        <dbReference type="ARBA" id="ARBA00023242"/>
    </source>
</evidence>
<dbReference type="PANTHER" id="PTHR31115:SF4">
    <property type="entry name" value="SPECTRIN BETA CHAIN, BRAIN"/>
    <property type="match status" value="1"/>
</dbReference>
<sequence>MQGMVSENIAYGNAIQESPVLQPQDHQDQTMKDAPFSPLDGQSSLLSLTLNEIQLKRGKSFGSMNMDEFFVNLWNSDDNQVPSQPNQNVRPDNDHGGVTKQCPNLARQGSFSIPAPLCKKTVDEVLFEIQNEEPQQHNPNSIGADHEPPQRQQTLGEITLEDFLIKAGVVQEAPAGSSQQKKVTPIQDRNNACLDMNFGMGHMMGLGYQNLSAGNGFAAYQMFPQGKLGYNVGSVVPNNAKNEKCQSIMELGAQSSKKRMNDGPPEVVVERRQRRMIKNRESAARSRARKQAYTVELELELNQLKEENAKLKQIVVMRRKSSKMTQKKDDKLRGIRRTVSLACSAMSPDMPPFPQCVPLEPITLGNQKYTRSGEVRRVLGVPPSSASNDHSFGVAHPKPMPPVATEELKHFKQSVQDTSRKAKDRAKLLHESLSKLERYREALSSNKRQRSELSLNEKSNLVNAAKAGGQIHRNPHDMTQRLKDRTKSIGLNKRVRTSVADVRADGRSTMPSRQQMVTDKGGDMLQDVGAAAVRFEEKIRRLPAAGERWDTKNKKKRSVGLMSNRVINGDREQKQAMPSKMSADSKLRLCDAQGFRSKSSAGISGMNKLDGSFEPSSSDTGSVLKKEMESGPLPRDCKALSEHKAVTKGTNKSNTHEDNLASTPITVIKAKVSRASRTGSIMLLDSSLKVLPSPTSLQGLEQPTSSNKVPVPGVVNNHRGQMSAGSSSHAMAKWVGQRPHKNLRSRRANVISPGSNHIEAQMSSQGFPTSDFSVRSSSIGINGPLIASNLDTNTPKFKRELESVQSPFGLSESEESGAGENKPKDKGTDSSELSLSATQKVGTSVLPTKKNKSSTNEIGDGIRRQGRSGRVSSLTRPASHPVREKLENLPAAKPFQSTKGASDKNKSKTGRPPSKKLKDQKALNHAGLVPNSGSLDFTGESGDDHEELFSAANSAWKASDLACSGPFWKKMDSIFASVSLEDLSYLKQQLTSAQGLDECFSQMLGTTYNVLGAVVHKKVRSGRIQAEDLNQESVKTTLCGRADMGSLDKGALLYQRVLSALIEEDESEEFYLQSESKNMSLNYASDDSHCGSCNLIDIEPRDRDRMESEVESEVNFQTQKNCFLDRLSCDKSVISNAIRNPSMSSSLHSNEQWLVDDDFSQSDAGHASEICSNDPGVLQMRESNMPGFSSSDGHYQLMCLDERLLLELQSIGLCPETPPDLAEREVIIQNIMELKEGLHQQIGIMKNKLGKLGRAVQKGRDMEKRNAEHVAMDHLIQMAYKKQLACRGNSTSKSTVRKASRQVALAFIKRTLARCHKFEDTGSSCFSEPALQRVIFSAPICNNDTKSVGCVGSVTARNTCNEVSNTHAEARGSGAVSSTFERYDSHSDNFERSKKREVLIDDVIGSASSRVTSTLDSTVLGGVKGRRNDRDREQGKDNSRSNSVSGGSHSSLDGVKGERKTKSKPKQKSTHLLNSGNGPRVSYHSVANASNKIEQVGSMFLGNIPQDTTKEVDEPSDFPHSQLNEFDTIELGGSTDLGGPQDLGSWLNIGEDGLQGHDSIGLEIPMDDLMELNMLM</sequence>
<feature type="compositionally biased region" description="Low complexity" evidence="5">
    <location>
        <begin position="1440"/>
        <end position="1451"/>
    </location>
</feature>
<dbReference type="Proteomes" id="UP001164929">
    <property type="component" value="Chromosome 9"/>
</dbReference>
<evidence type="ECO:0000256" key="1">
    <source>
        <dbReference type="ARBA" id="ARBA00004123"/>
    </source>
</evidence>
<protein>
    <recommendedName>
        <fullName evidence="6">BZIP domain-containing protein</fullName>
    </recommendedName>
</protein>
<dbReference type="InterPro" id="IPR004827">
    <property type="entry name" value="bZIP"/>
</dbReference>
<evidence type="ECO:0000313" key="8">
    <source>
        <dbReference type="Proteomes" id="UP001164929"/>
    </source>
</evidence>
<evidence type="ECO:0000259" key="6">
    <source>
        <dbReference type="PROSITE" id="PS50217"/>
    </source>
</evidence>
<name>A0AAD6MIW6_9ROSI</name>
<dbReference type="SUPFAM" id="SSF57959">
    <property type="entry name" value="Leucine zipper domain"/>
    <property type="match status" value="1"/>
</dbReference>
<reference evidence="7" key="1">
    <citation type="journal article" date="2023" name="Mol. Ecol. Resour.">
        <title>Chromosome-level genome assembly of a triploid poplar Populus alba 'Berolinensis'.</title>
        <authorList>
            <person name="Chen S."/>
            <person name="Yu Y."/>
            <person name="Wang X."/>
            <person name="Wang S."/>
            <person name="Zhang T."/>
            <person name="Zhou Y."/>
            <person name="He R."/>
            <person name="Meng N."/>
            <person name="Wang Y."/>
            <person name="Liu W."/>
            <person name="Liu Z."/>
            <person name="Liu J."/>
            <person name="Guo Q."/>
            <person name="Huang H."/>
            <person name="Sederoff R.R."/>
            <person name="Wang G."/>
            <person name="Qu G."/>
            <person name="Chen S."/>
        </authorList>
    </citation>
    <scope>NUCLEOTIDE SEQUENCE</scope>
    <source>
        <strain evidence="7">SC-2020</strain>
    </source>
</reference>
<feature type="region of interest" description="Disordered" evidence="5">
    <location>
        <begin position="803"/>
        <end position="943"/>
    </location>
</feature>
<dbReference type="InterPro" id="IPR046347">
    <property type="entry name" value="bZIP_sf"/>
</dbReference>
<keyword evidence="2" id="KW-0238">DNA-binding</keyword>
<evidence type="ECO:0000313" key="7">
    <source>
        <dbReference type="EMBL" id="KAJ6986172.1"/>
    </source>
</evidence>
<feature type="compositionally biased region" description="Basic and acidic residues" evidence="5">
    <location>
        <begin position="1426"/>
        <end position="1439"/>
    </location>
</feature>
<dbReference type="PANTHER" id="PTHR31115">
    <property type="entry name" value="OS05G0107300 PROTEIN"/>
    <property type="match status" value="1"/>
</dbReference>
<comment type="caution">
    <text evidence="7">The sequence shown here is derived from an EMBL/GenBank/DDBJ whole genome shotgun (WGS) entry which is preliminary data.</text>
</comment>
<dbReference type="Gene3D" id="1.20.5.170">
    <property type="match status" value="1"/>
</dbReference>
<dbReference type="SMART" id="SM00338">
    <property type="entry name" value="BRLZ"/>
    <property type="match status" value="1"/>
</dbReference>
<dbReference type="PROSITE" id="PS00036">
    <property type="entry name" value="BZIP_BASIC"/>
    <property type="match status" value="1"/>
</dbReference>
<keyword evidence="8" id="KW-1185">Reference proteome</keyword>
<feature type="region of interest" description="Disordered" evidence="5">
    <location>
        <begin position="1418"/>
        <end position="1483"/>
    </location>
</feature>
<dbReference type="FunFam" id="1.20.5.170:FF:000036">
    <property type="entry name" value="ABSCISIC ACID-INSENSITIVE 5-like protein 2"/>
    <property type="match status" value="1"/>
</dbReference>
<feature type="region of interest" description="Disordered" evidence="5">
    <location>
        <begin position="600"/>
        <end position="636"/>
    </location>
</feature>
<feature type="compositionally biased region" description="Basic and acidic residues" evidence="5">
    <location>
        <begin position="624"/>
        <end position="636"/>
    </location>
</feature>
<comment type="subcellular location">
    <subcellularLocation>
        <location evidence="1">Nucleus</location>
    </subcellularLocation>
</comment>
<evidence type="ECO:0000256" key="2">
    <source>
        <dbReference type="ARBA" id="ARBA00023125"/>
    </source>
</evidence>
<keyword evidence="3" id="KW-0539">Nucleus</keyword>
<feature type="domain" description="BZIP" evidence="6">
    <location>
        <begin position="269"/>
        <end position="313"/>
    </location>
</feature>